<dbReference type="PANTHER" id="PTHR24364:SF18">
    <property type="entry name" value="LP06937P"/>
    <property type="match status" value="1"/>
</dbReference>
<evidence type="ECO:0000256" key="2">
    <source>
        <dbReference type="ARBA" id="ARBA00022729"/>
    </source>
</evidence>
<evidence type="ECO:0000313" key="4">
    <source>
        <dbReference type="EMBL" id="CAH0101117.1"/>
    </source>
</evidence>
<accession>A0A8J2RJK7</accession>
<comment type="caution">
    <text evidence="4">The sequence shown here is derived from an EMBL/GenBank/DDBJ whole genome shotgun (WGS) entry which is preliminary data.</text>
</comment>
<dbReference type="InterPro" id="IPR032675">
    <property type="entry name" value="LRR_dom_sf"/>
</dbReference>
<dbReference type="Pfam" id="PF13516">
    <property type="entry name" value="LRR_6"/>
    <property type="match status" value="1"/>
</dbReference>
<evidence type="ECO:0000256" key="3">
    <source>
        <dbReference type="ARBA" id="ARBA00022737"/>
    </source>
</evidence>
<dbReference type="Gene3D" id="3.80.10.10">
    <property type="entry name" value="Ribonuclease Inhibitor"/>
    <property type="match status" value="3"/>
</dbReference>
<protein>
    <submittedName>
        <fullName evidence="4">Uncharacterized protein</fullName>
    </submittedName>
</protein>
<dbReference type="EMBL" id="CAKKLH010000052">
    <property type="protein sequence ID" value="CAH0101117.1"/>
    <property type="molecule type" value="Genomic_DNA"/>
</dbReference>
<evidence type="ECO:0000313" key="5">
    <source>
        <dbReference type="Proteomes" id="UP000789390"/>
    </source>
</evidence>
<dbReference type="GO" id="GO:0016020">
    <property type="term" value="C:membrane"/>
    <property type="evidence" value="ECO:0007669"/>
    <property type="project" value="TreeGrafter"/>
</dbReference>
<dbReference type="SUPFAM" id="SSF52058">
    <property type="entry name" value="L domain-like"/>
    <property type="match status" value="2"/>
</dbReference>
<sequence>MVRIQKDTSSVRLSVGSPLDIYYIPARIKCGCSISWLVRDNPSLLAQVNNGICTDGRPFESIPAEEVVGVSLLAKCVLTQNASCASGGPGFCNCVLESTGMILICDGYHCSPENIRSNLEFYKPYGPIVSLVISDIVRQSFTYVPDDFFAGNRIPSVDFQCLHSHSVNQGILMFSISAFTDGSGVCGLTGNVTFRNCNLRQFDAATLTNCNQLKNLAFMDSHVDKIINIPTLESLKNFTVYSPTTWNDATQKGLSQMSLAPGASFPLLRYLDLSGNSLGDDSIEFVSQLKIVGEIHLEGNNFTIVPKLTHLFYLHTVSMTLTSSATEATLFSIFLPKPRTRLRSLRATFDSFNDHTVHNVASLEGMFVQDVINFNLNMTKFSDEVFLTPLKTNGLTINLNPTSRFLCGCRISWLIRDNPALLGQVNNGMCSDGRTFQSIPAEEVSCCSNASLLLRIGRLQKEIDDLKAKRNSKCRIVILVTGITAQSTTPYYCPSNPSGIYCRCYMESSGYRIECDTSYYSGTTPEKTKAALEYYQSYGPVVNFYVYGISEFYFNYVPDNFLAGIQIPNVRFQCSHSWSVYGNLLLFSLNAFKDDSGVCGLTGNVTFSDCNLRQFDTATLANCYQLTNLAFMDSHVETLINIPTLESLKNFTVYSPRLWSGATQRGLSRMTLAPGSSLPQLTYLDLTGNSLQDDSIEFVSQLMVIEEMHFEGNNFADVPNLTNRFYLHTFSMTLNENATDVSVLLPNPKSQLRSLVASLYSSNPRTVNNITSLKGMFVNDSITFQLNMTEFKESVFLEPLKSNRLTINLNPTSRFLCGCNISWLVRDNPALLGQVNNGTCSDGRPFQSIPAEEVSCCSNASLLLRIDRLEKENEDLKKIQSSRCSQECARLLPVKSLVVIVVLATGITAQTPSCPSNPSDIYCRCYTESSGFRIECDTSYLSNTTPEKTRDALVYYQSYGPVVNFYVYGISEFYFNYVPDNFLAGIQIPNVRFQCSHSYSVYGNLLLFSLNAFKDDSGVCGLTGNVTFSDCNLRQYDTATLANCYQLTNLAFMDSHVETLTNIPTLENLKNFTVYSPRLWNGANQRGLSRMTLAPGSSLPQLTYLDLTGNSLKDDSIEFVPQLTTIEELHLEGNNFSVVPNLTSHFNLHAFSMTLNNNATDVSVLLPNPKTPMKSLIVNFYSSSPNTVNNITSLEGMFIFDTITFQLNMTEFRESVFLKPLQSNRLTINLNPTSRFMCGCNISWLIRDDPALLFQVNNGTCSDGRPFQAVPVEEVSCCPTDSLISRLHFCNKKTTT</sequence>
<keyword evidence="2" id="KW-0732">Signal</keyword>
<gene>
    <name evidence="4" type="ORF">DGAL_LOCUS3418</name>
</gene>
<keyword evidence="5" id="KW-1185">Reference proteome</keyword>
<organism evidence="4 5">
    <name type="scientific">Daphnia galeata</name>
    <dbReference type="NCBI Taxonomy" id="27404"/>
    <lineage>
        <taxon>Eukaryota</taxon>
        <taxon>Metazoa</taxon>
        <taxon>Ecdysozoa</taxon>
        <taxon>Arthropoda</taxon>
        <taxon>Crustacea</taxon>
        <taxon>Branchiopoda</taxon>
        <taxon>Diplostraca</taxon>
        <taxon>Cladocera</taxon>
        <taxon>Anomopoda</taxon>
        <taxon>Daphniidae</taxon>
        <taxon>Daphnia</taxon>
    </lineage>
</organism>
<keyword evidence="3" id="KW-0677">Repeat</keyword>
<dbReference type="InterPro" id="IPR001611">
    <property type="entry name" value="Leu-rich_rpt"/>
</dbReference>
<name>A0A8J2RJK7_9CRUS</name>
<dbReference type="Proteomes" id="UP000789390">
    <property type="component" value="Unassembled WGS sequence"/>
</dbReference>
<evidence type="ECO:0000256" key="1">
    <source>
        <dbReference type="ARBA" id="ARBA00022614"/>
    </source>
</evidence>
<proteinExistence type="predicted"/>
<keyword evidence="1" id="KW-0433">Leucine-rich repeat</keyword>
<dbReference type="PANTHER" id="PTHR24364">
    <property type="entry name" value="LP06937P"/>
    <property type="match status" value="1"/>
</dbReference>
<reference evidence="4" key="1">
    <citation type="submission" date="2021-11" db="EMBL/GenBank/DDBJ databases">
        <authorList>
            <person name="Schell T."/>
        </authorList>
    </citation>
    <scope>NUCLEOTIDE SEQUENCE</scope>
    <source>
        <strain evidence="4">M5</strain>
    </source>
</reference>
<dbReference type="InterPro" id="IPR052286">
    <property type="entry name" value="Wnt_signaling_inhibitor"/>
</dbReference>